<reference evidence="1 2" key="1">
    <citation type="submission" date="2019-02" db="EMBL/GenBank/DDBJ databases">
        <title>Deep-cultivation of Planctomycetes and their phenomic and genomic characterization uncovers novel biology.</title>
        <authorList>
            <person name="Wiegand S."/>
            <person name="Jogler M."/>
            <person name="Boedeker C."/>
            <person name="Pinto D."/>
            <person name="Vollmers J."/>
            <person name="Rivas-Marin E."/>
            <person name="Kohn T."/>
            <person name="Peeters S.H."/>
            <person name="Heuer A."/>
            <person name="Rast P."/>
            <person name="Oberbeckmann S."/>
            <person name="Bunk B."/>
            <person name="Jeske O."/>
            <person name="Meyerdierks A."/>
            <person name="Storesund J.E."/>
            <person name="Kallscheuer N."/>
            <person name="Luecker S."/>
            <person name="Lage O.M."/>
            <person name="Pohl T."/>
            <person name="Merkel B.J."/>
            <person name="Hornburger P."/>
            <person name="Mueller R.-W."/>
            <person name="Bruemmer F."/>
            <person name="Labrenz M."/>
            <person name="Spormann A.M."/>
            <person name="Op den Camp H."/>
            <person name="Overmann J."/>
            <person name="Amann R."/>
            <person name="Jetten M.S.M."/>
            <person name="Mascher T."/>
            <person name="Medema M.H."/>
            <person name="Devos D.P."/>
            <person name="Kaster A.-K."/>
            <person name="Ovreas L."/>
            <person name="Rohde M."/>
            <person name="Galperin M.Y."/>
            <person name="Jogler C."/>
        </authorList>
    </citation>
    <scope>NUCLEOTIDE SEQUENCE [LARGE SCALE GENOMIC DNA]</scope>
    <source>
        <strain evidence="1 2">SV_7m_r</strain>
    </source>
</reference>
<dbReference type="OrthoDB" id="282813at2"/>
<gene>
    <name evidence="1" type="ORF">SV7mr_48550</name>
</gene>
<keyword evidence="2" id="KW-1185">Reference proteome</keyword>
<evidence type="ECO:0000313" key="1">
    <source>
        <dbReference type="EMBL" id="QDT62308.1"/>
    </source>
</evidence>
<sequence>MRFSGDEIDAARELRRVGLPWTPAVGHYVFDELKQYDRPSPFQDGVYFVLNYQYFMRDMGGEERFQQCMLWLPTWEDARELLRELEVPEREVAEGLRKQHAMEAGIERLALYAMLLDRLRGAAE</sequence>
<name>A0A517T1Q2_9BACT</name>
<organism evidence="1 2">
    <name type="scientific">Stieleria bergensis</name>
    <dbReference type="NCBI Taxonomy" id="2528025"/>
    <lineage>
        <taxon>Bacteria</taxon>
        <taxon>Pseudomonadati</taxon>
        <taxon>Planctomycetota</taxon>
        <taxon>Planctomycetia</taxon>
        <taxon>Pirellulales</taxon>
        <taxon>Pirellulaceae</taxon>
        <taxon>Stieleria</taxon>
    </lineage>
</organism>
<dbReference type="EMBL" id="CP036272">
    <property type="protein sequence ID" value="QDT62308.1"/>
    <property type="molecule type" value="Genomic_DNA"/>
</dbReference>
<evidence type="ECO:0000313" key="2">
    <source>
        <dbReference type="Proteomes" id="UP000315003"/>
    </source>
</evidence>
<dbReference type="Proteomes" id="UP000315003">
    <property type="component" value="Chromosome"/>
</dbReference>
<dbReference type="AlphaFoldDB" id="A0A517T1Q2"/>
<protein>
    <submittedName>
        <fullName evidence="1">Uncharacterized protein</fullName>
    </submittedName>
</protein>
<accession>A0A517T1Q2</accession>
<dbReference type="RefSeq" id="WP_145277000.1">
    <property type="nucleotide sequence ID" value="NZ_CP036272.1"/>
</dbReference>
<proteinExistence type="predicted"/>